<evidence type="ECO:0000313" key="1">
    <source>
        <dbReference type="EMBL" id="CAE0444718.1"/>
    </source>
</evidence>
<name>A0A7S3V0W4_9STRA</name>
<gene>
    <name evidence="1" type="ORF">ASTO00021_LOCUS14759</name>
</gene>
<dbReference type="PANTHER" id="PTHR15944">
    <property type="entry name" value="FARNESYLCYSTEINE LYASE"/>
    <property type="match status" value="1"/>
</dbReference>
<dbReference type="Pfam" id="PF13450">
    <property type="entry name" value="NAD_binding_8"/>
    <property type="match status" value="1"/>
</dbReference>
<dbReference type="GO" id="GO:0030327">
    <property type="term" value="P:prenylated protein catabolic process"/>
    <property type="evidence" value="ECO:0007669"/>
    <property type="project" value="TreeGrafter"/>
</dbReference>
<evidence type="ECO:0008006" key="2">
    <source>
        <dbReference type="Google" id="ProtNLM"/>
    </source>
</evidence>
<organism evidence="1">
    <name type="scientific">Aplanochytrium stocchinoi</name>
    <dbReference type="NCBI Taxonomy" id="215587"/>
    <lineage>
        <taxon>Eukaryota</taxon>
        <taxon>Sar</taxon>
        <taxon>Stramenopiles</taxon>
        <taxon>Bigyra</taxon>
        <taxon>Labyrinthulomycetes</taxon>
        <taxon>Thraustochytrida</taxon>
        <taxon>Thraustochytriidae</taxon>
        <taxon>Aplanochytrium</taxon>
    </lineage>
</organism>
<dbReference type="EMBL" id="HBIN01019348">
    <property type="protein sequence ID" value="CAE0444718.1"/>
    <property type="molecule type" value="Transcribed_RNA"/>
</dbReference>
<dbReference type="Gene3D" id="3.50.50.60">
    <property type="entry name" value="FAD/NAD(P)-binding domain"/>
    <property type="match status" value="1"/>
</dbReference>
<dbReference type="AlphaFoldDB" id="A0A7S3V0W4"/>
<sequence length="107" mass="12089">MRIAIVGGGIGGASTSKFTRDLFGEEAQIDVFEKNFDRLGGRLSTVQVGKEYYEAGGSVIHPRNKYMVGIHKISQPPSRTKNGTQQKCLQHDIIWDKYRHLLHSMRE</sequence>
<accession>A0A7S3V0W4</accession>
<dbReference type="InterPro" id="IPR017046">
    <property type="entry name" value="Prenylcysteine_Oxase1"/>
</dbReference>
<proteinExistence type="predicted"/>
<protein>
    <recommendedName>
        <fullName evidence="2">Prenylcysteine lyase domain-containing protein</fullName>
    </recommendedName>
</protein>
<dbReference type="GO" id="GO:0001735">
    <property type="term" value="F:prenylcysteine oxidase activity"/>
    <property type="evidence" value="ECO:0007669"/>
    <property type="project" value="InterPro"/>
</dbReference>
<dbReference type="InterPro" id="IPR036188">
    <property type="entry name" value="FAD/NAD-bd_sf"/>
</dbReference>
<dbReference type="PANTHER" id="PTHR15944:SF0">
    <property type="entry name" value="PRENYLCYSTEINE LYASE DOMAIN-CONTAINING PROTEIN"/>
    <property type="match status" value="1"/>
</dbReference>
<reference evidence="1" key="1">
    <citation type="submission" date="2021-01" db="EMBL/GenBank/DDBJ databases">
        <authorList>
            <person name="Corre E."/>
            <person name="Pelletier E."/>
            <person name="Niang G."/>
            <person name="Scheremetjew M."/>
            <person name="Finn R."/>
            <person name="Kale V."/>
            <person name="Holt S."/>
            <person name="Cochrane G."/>
            <person name="Meng A."/>
            <person name="Brown T."/>
            <person name="Cohen L."/>
        </authorList>
    </citation>
    <scope>NUCLEOTIDE SEQUENCE</scope>
    <source>
        <strain evidence="1">GSBS06</strain>
    </source>
</reference>
<dbReference type="SUPFAM" id="SSF51905">
    <property type="entry name" value="FAD/NAD(P)-binding domain"/>
    <property type="match status" value="1"/>
</dbReference>